<evidence type="ECO:0000256" key="1">
    <source>
        <dbReference type="ARBA" id="ARBA00010048"/>
    </source>
</evidence>
<sequence>MADIRYYFSNENAYIEHHYLSVYFEDCVRSLLETRRRSNALKFDINEYIRDYFNQIKLDQHVLGRDYQFIYFTPLNRKSFIGHLWTNYFTKQQEHCSTITLKEFHTNICTLCPDFPYTMVESAAQIIVDNVTSDCRIDYIDLLYAFQLRFFYDEFINETQVLFRTLKNRLNFHVPTENKANANTLTNNDKHEQTTQRTVLIEALEKLSTKVRFSFPPLSIINEILMSSDNNNSHYHHFNYNDFLSWLAKSEKLNQHIGKAPSTIKLFRKSSQSNVINTPTSPSQSITPDLLQKLPTTPPVLGQIALPPLTSISTSLQKQPTLIREKPIKQQQPANVNNIIMKRSQSASSVIKVNTIPDHDEQKHSESESESHSSAFQPSNEMKLTFYGLYKQATIGPSKEPRPAFYNYVNRAKWDSWNKYRLLTKDQAMTEYINEIRKILETMPQTNEVLEFTNLIGPFYEFVEDNPNNNKSMMMKKQAANKSITDKNLYNTLTNGFILYVVLVGNGDHLYSNGEPSTRNNVQQLATSGNAPSSPSSSSPPSSSDVDGEDVDIYDDPSDRLSLNQSPRDDEDQNFPTGINQHINNNFDNMIQDEQTDNVNSNQQLIVIDHHLNDQSNSPSPNHLLTIPQQTQPQYKRKKMNFNNQSTTNNNTRNSNASSITDGLLIKPSFHSVGGQNDSDHSSMNIRSSIRRTRGNNSNVSYRQLSSNSHRQPSENANAHSLNSLSNNGNGDRDHESDNNDGTNTQREILTMLIKLQHDVNNVLERLNRLETSTFIQNTIAPWLPLSGFRKQTAAFLLLWPFAVFAIIRLLLHAKVIIRLESNDIVQNEHLGIPKAVFVEDVDSFMQQSENPSADVVLKRLDDLNGKYRFMEMNLLQKKKRLKSKLPDIKMCLDMVEQLRKYREKNTNMETNFLLAHNLYGKAAIPPTDKVCLWLGANVMLEYTLDEAEELLQGNQKTAQSTMEKVDDDLDFLRDQITTTEVNMARLHNWNVKRKQTEKSQS</sequence>
<feature type="compositionally biased region" description="Polar residues" evidence="3">
    <location>
        <begin position="514"/>
        <end position="531"/>
    </location>
</feature>
<feature type="region of interest" description="Disordered" evidence="3">
    <location>
        <begin position="514"/>
        <end position="583"/>
    </location>
</feature>
<organism evidence="7 10">
    <name type="scientific">Didymodactylos carnosus</name>
    <dbReference type="NCBI Taxonomy" id="1234261"/>
    <lineage>
        <taxon>Eukaryota</taxon>
        <taxon>Metazoa</taxon>
        <taxon>Spiralia</taxon>
        <taxon>Gnathifera</taxon>
        <taxon>Rotifera</taxon>
        <taxon>Eurotatoria</taxon>
        <taxon>Bdelloidea</taxon>
        <taxon>Philodinida</taxon>
        <taxon>Philodinidae</taxon>
        <taxon>Didymodactylos</taxon>
    </lineage>
</organism>
<dbReference type="Pfam" id="PF00887">
    <property type="entry name" value="ACBP"/>
    <property type="match status" value="1"/>
</dbReference>
<dbReference type="GO" id="GO:0015631">
    <property type="term" value="F:tubulin binding"/>
    <property type="evidence" value="ECO:0007669"/>
    <property type="project" value="TreeGrafter"/>
</dbReference>
<gene>
    <name evidence="7" type="ORF">GPM918_LOCUS7167</name>
    <name evidence="6" type="ORF">OVA965_LOCUS6638</name>
    <name evidence="9" type="ORF">SRO942_LOCUS7167</name>
    <name evidence="8" type="ORF">TMI583_LOCUS6634</name>
</gene>
<keyword evidence="10" id="KW-1185">Reference proteome</keyword>
<feature type="compositionally biased region" description="Polar residues" evidence="3">
    <location>
        <begin position="574"/>
        <end position="583"/>
    </location>
</feature>
<dbReference type="CDD" id="cd23156">
    <property type="entry name" value="Prefoldin_3"/>
    <property type="match status" value="1"/>
</dbReference>
<dbReference type="PROSITE" id="PS00880">
    <property type="entry name" value="ACB_1"/>
    <property type="match status" value="1"/>
</dbReference>
<dbReference type="PRINTS" id="PR00689">
    <property type="entry name" value="ACOABINDINGP"/>
</dbReference>
<evidence type="ECO:0000313" key="8">
    <source>
        <dbReference type="EMBL" id="CAF3625844.1"/>
    </source>
</evidence>
<comment type="caution">
    <text evidence="7">The sequence shown here is derived from an EMBL/GenBank/DDBJ whole genome shotgun (WGS) entry which is preliminary data.</text>
</comment>
<dbReference type="GO" id="GO:0006457">
    <property type="term" value="P:protein folding"/>
    <property type="evidence" value="ECO:0007669"/>
    <property type="project" value="InterPro"/>
</dbReference>
<dbReference type="InterPro" id="IPR035984">
    <property type="entry name" value="Acyl-CoA-binding_sf"/>
</dbReference>
<feature type="compositionally biased region" description="Polar residues" evidence="3">
    <location>
        <begin position="695"/>
        <end position="715"/>
    </location>
</feature>
<evidence type="ECO:0000259" key="5">
    <source>
        <dbReference type="PROSITE" id="PS51228"/>
    </source>
</evidence>
<keyword evidence="4" id="KW-0812">Transmembrane</keyword>
<evidence type="ECO:0000256" key="2">
    <source>
        <dbReference type="ARBA" id="ARBA00023186"/>
    </source>
</evidence>
<feature type="domain" description="ACB" evidence="5">
    <location>
        <begin position="356"/>
        <end position="445"/>
    </location>
</feature>
<dbReference type="Proteomes" id="UP000677228">
    <property type="component" value="Unassembled WGS sequence"/>
</dbReference>
<dbReference type="SUPFAM" id="SSF47027">
    <property type="entry name" value="Acyl-CoA binding protein"/>
    <property type="match status" value="1"/>
</dbReference>
<dbReference type="PROSITE" id="PS51228">
    <property type="entry name" value="ACB_2"/>
    <property type="match status" value="1"/>
</dbReference>
<dbReference type="Gene3D" id="1.20.80.10">
    <property type="match status" value="1"/>
</dbReference>
<dbReference type="GO" id="GO:0007021">
    <property type="term" value="P:tubulin complex assembly"/>
    <property type="evidence" value="ECO:0007669"/>
    <property type="project" value="TreeGrafter"/>
</dbReference>
<dbReference type="SUPFAM" id="SSF46579">
    <property type="entry name" value="Prefoldin"/>
    <property type="match status" value="1"/>
</dbReference>
<dbReference type="InterPro" id="IPR009053">
    <property type="entry name" value="Prefoldin"/>
</dbReference>
<dbReference type="PANTHER" id="PTHR12409">
    <property type="entry name" value="PREFOLDIN SUBUNIT 3"/>
    <property type="match status" value="1"/>
</dbReference>
<dbReference type="Gene3D" id="1.10.287.370">
    <property type="match status" value="1"/>
</dbReference>
<dbReference type="EMBL" id="CAJOBC010001153">
    <property type="protein sequence ID" value="CAF3659605.1"/>
    <property type="molecule type" value="Genomic_DNA"/>
</dbReference>
<reference evidence="7" key="1">
    <citation type="submission" date="2021-02" db="EMBL/GenBank/DDBJ databases">
        <authorList>
            <person name="Nowell W R."/>
        </authorList>
    </citation>
    <scope>NUCLEOTIDE SEQUENCE</scope>
</reference>
<dbReference type="PANTHER" id="PTHR12409:SF0">
    <property type="entry name" value="PREFOLDIN SUBUNIT 3"/>
    <property type="match status" value="1"/>
</dbReference>
<evidence type="ECO:0000313" key="9">
    <source>
        <dbReference type="EMBL" id="CAF3659605.1"/>
    </source>
</evidence>
<evidence type="ECO:0000256" key="3">
    <source>
        <dbReference type="SAM" id="MobiDB-lite"/>
    </source>
</evidence>
<dbReference type="FunFam" id="1.10.287.370:FF:000001">
    <property type="entry name" value="Prefoldin subunit 3"/>
    <property type="match status" value="1"/>
</dbReference>
<dbReference type="InterPro" id="IPR014352">
    <property type="entry name" value="FERM/acyl-CoA-bd_prot_sf"/>
</dbReference>
<comment type="similarity">
    <text evidence="1">Belongs to the prefoldin subunit alpha family.</text>
</comment>
<dbReference type="AlphaFoldDB" id="A0A813X8S4"/>
<dbReference type="GO" id="GO:0007017">
    <property type="term" value="P:microtubule-based process"/>
    <property type="evidence" value="ECO:0007669"/>
    <property type="project" value="TreeGrafter"/>
</dbReference>
<evidence type="ECO:0000256" key="4">
    <source>
        <dbReference type="SAM" id="Phobius"/>
    </source>
</evidence>
<feature type="compositionally biased region" description="Low complexity" evidence="3">
    <location>
        <begin position="716"/>
        <end position="730"/>
    </location>
</feature>
<name>A0A813X8S4_9BILA</name>
<dbReference type="InterPro" id="IPR000582">
    <property type="entry name" value="Acyl-CoA-binding_protein"/>
</dbReference>
<dbReference type="Proteomes" id="UP000663829">
    <property type="component" value="Unassembled WGS sequence"/>
</dbReference>
<dbReference type="Proteomes" id="UP000681722">
    <property type="component" value="Unassembled WGS sequence"/>
</dbReference>
<feature type="region of interest" description="Disordered" evidence="3">
    <location>
        <begin position="688"/>
        <end position="743"/>
    </location>
</feature>
<accession>A0A813X8S4</accession>
<dbReference type="Proteomes" id="UP000682733">
    <property type="component" value="Unassembled WGS sequence"/>
</dbReference>
<dbReference type="EMBL" id="CAJNOQ010001153">
    <property type="protein sequence ID" value="CAF0872339.1"/>
    <property type="molecule type" value="Genomic_DNA"/>
</dbReference>
<protein>
    <recommendedName>
        <fullName evidence="5">ACB domain-containing protein</fullName>
    </recommendedName>
</protein>
<evidence type="ECO:0000313" key="7">
    <source>
        <dbReference type="EMBL" id="CAF0872339.1"/>
    </source>
</evidence>
<dbReference type="Pfam" id="PF02996">
    <property type="entry name" value="Prefoldin"/>
    <property type="match status" value="1"/>
</dbReference>
<dbReference type="InterPro" id="IPR022408">
    <property type="entry name" value="Acyl-CoA-binding_prot_CS"/>
</dbReference>
<feature type="compositionally biased region" description="Low complexity" evidence="3">
    <location>
        <begin position="532"/>
        <end position="545"/>
    </location>
</feature>
<feature type="transmembrane region" description="Helical" evidence="4">
    <location>
        <begin position="794"/>
        <end position="812"/>
    </location>
</feature>
<dbReference type="InterPro" id="IPR016655">
    <property type="entry name" value="PFD3"/>
</dbReference>
<evidence type="ECO:0000313" key="10">
    <source>
        <dbReference type="Proteomes" id="UP000663829"/>
    </source>
</evidence>
<dbReference type="InterPro" id="IPR004127">
    <property type="entry name" value="Prefoldin_subunit_alpha"/>
</dbReference>
<dbReference type="GO" id="GO:0000062">
    <property type="term" value="F:fatty-acyl-CoA binding"/>
    <property type="evidence" value="ECO:0007669"/>
    <property type="project" value="InterPro"/>
</dbReference>
<dbReference type="GO" id="GO:0005737">
    <property type="term" value="C:cytoplasm"/>
    <property type="evidence" value="ECO:0007669"/>
    <property type="project" value="UniProtKB-ARBA"/>
</dbReference>
<feature type="compositionally biased region" description="Acidic residues" evidence="3">
    <location>
        <begin position="546"/>
        <end position="556"/>
    </location>
</feature>
<dbReference type="GO" id="GO:0016272">
    <property type="term" value="C:prefoldin complex"/>
    <property type="evidence" value="ECO:0007669"/>
    <property type="project" value="InterPro"/>
</dbReference>
<keyword evidence="2" id="KW-0143">Chaperone</keyword>
<dbReference type="EMBL" id="CAJNOK010002020">
    <property type="protein sequence ID" value="CAF0840915.1"/>
    <property type="molecule type" value="Genomic_DNA"/>
</dbReference>
<keyword evidence="4" id="KW-1133">Transmembrane helix</keyword>
<dbReference type="EMBL" id="CAJOBA010002020">
    <property type="protein sequence ID" value="CAF3625844.1"/>
    <property type="molecule type" value="Genomic_DNA"/>
</dbReference>
<evidence type="ECO:0000313" key="6">
    <source>
        <dbReference type="EMBL" id="CAF0840915.1"/>
    </source>
</evidence>
<proteinExistence type="inferred from homology"/>
<dbReference type="OrthoDB" id="6375174at2759"/>
<keyword evidence="4" id="KW-0472">Membrane</keyword>